<name>A0A512HBB5_9PROT</name>
<dbReference type="PANTHER" id="PTHR30538:SF1">
    <property type="entry name" value="L-LYSINE 2,3-AMINOMUTASE"/>
    <property type="match status" value="1"/>
</dbReference>
<evidence type="ECO:0000256" key="7">
    <source>
        <dbReference type="ARBA" id="ARBA00022898"/>
    </source>
</evidence>
<feature type="domain" description="Radical SAM core" evidence="12">
    <location>
        <begin position="118"/>
        <end position="335"/>
    </location>
</feature>
<dbReference type="SUPFAM" id="SSF102114">
    <property type="entry name" value="Radical SAM enzymes"/>
    <property type="match status" value="1"/>
</dbReference>
<evidence type="ECO:0000256" key="5">
    <source>
        <dbReference type="ARBA" id="ARBA00022691"/>
    </source>
</evidence>
<proteinExistence type="inferred from homology"/>
<comment type="caution">
    <text evidence="13">The sequence shown here is derived from an EMBL/GenBank/DDBJ whole genome shotgun (WGS) entry which is preliminary data.</text>
</comment>
<evidence type="ECO:0000256" key="2">
    <source>
        <dbReference type="ARBA" id="ARBA00001966"/>
    </source>
</evidence>
<dbReference type="Pfam" id="PF04055">
    <property type="entry name" value="Radical_SAM"/>
    <property type="match status" value="1"/>
</dbReference>
<evidence type="ECO:0000256" key="6">
    <source>
        <dbReference type="ARBA" id="ARBA00022723"/>
    </source>
</evidence>
<dbReference type="InterPro" id="IPR003739">
    <property type="entry name" value="Lys_aminomutase/Glu_NH3_mut"/>
</dbReference>
<keyword evidence="9 11" id="KW-0411">Iron-sulfur</keyword>
<accession>A0A512HBB5</accession>
<dbReference type="GO" id="GO:0046872">
    <property type="term" value="F:metal ion binding"/>
    <property type="evidence" value="ECO:0007669"/>
    <property type="project" value="UniProtKB-KW"/>
</dbReference>
<keyword evidence="6 11" id="KW-0479">Metal-binding</keyword>
<comment type="cofactor">
    <cofactor evidence="2">
        <name>[4Fe-4S] cluster</name>
        <dbReference type="ChEBI" id="CHEBI:49883"/>
    </cofactor>
</comment>
<dbReference type="CDD" id="cd01335">
    <property type="entry name" value="Radical_SAM"/>
    <property type="match status" value="1"/>
</dbReference>
<evidence type="ECO:0000256" key="9">
    <source>
        <dbReference type="ARBA" id="ARBA00023014"/>
    </source>
</evidence>
<dbReference type="EMBL" id="BJZO01000097">
    <property type="protein sequence ID" value="GEO82680.1"/>
    <property type="molecule type" value="Genomic_DNA"/>
</dbReference>
<reference evidence="13 14" key="1">
    <citation type="submission" date="2019-07" db="EMBL/GenBank/DDBJ databases">
        <title>Whole genome shotgun sequence of Rhodospirillum oryzae NBRC 107573.</title>
        <authorList>
            <person name="Hosoyama A."/>
            <person name="Uohara A."/>
            <person name="Ohji S."/>
            <person name="Ichikawa N."/>
        </authorList>
    </citation>
    <scope>NUCLEOTIDE SEQUENCE [LARGE SCALE GENOMIC DNA]</scope>
    <source>
        <strain evidence="13 14">NBRC 107573</strain>
    </source>
</reference>
<evidence type="ECO:0000256" key="10">
    <source>
        <dbReference type="ARBA" id="ARBA00023235"/>
    </source>
</evidence>
<gene>
    <name evidence="13" type="ORF">ROR02_28110</name>
</gene>
<feature type="binding site" evidence="11">
    <location>
        <position position="132"/>
    </location>
    <ligand>
        <name>[4Fe-4S] cluster</name>
        <dbReference type="ChEBI" id="CHEBI:49883"/>
        <note>4Fe-4S-S-AdoMet</note>
    </ligand>
</feature>
<dbReference type="InterPro" id="IPR058240">
    <property type="entry name" value="rSAM_sf"/>
</dbReference>
<organism evidence="13 14">
    <name type="scientific">Pararhodospirillum oryzae</name>
    <dbReference type="NCBI Taxonomy" id="478448"/>
    <lineage>
        <taxon>Bacteria</taxon>
        <taxon>Pseudomonadati</taxon>
        <taxon>Pseudomonadota</taxon>
        <taxon>Alphaproteobacteria</taxon>
        <taxon>Rhodospirillales</taxon>
        <taxon>Rhodospirillaceae</taxon>
        <taxon>Pararhodospirillum</taxon>
    </lineage>
</organism>
<evidence type="ECO:0000256" key="4">
    <source>
        <dbReference type="ARBA" id="ARBA00022485"/>
    </source>
</evidence>
<feature type="binding site" evidence="11">
    <location>
        <position position="139"/>
    </location>
    <ligand>
        <name>[4Fe-4S] cluster</name>
        <dbReference type="ChEBI" id="CHEBI:49883"/>
        <note>4Fe-4S-S-AdoMet</note>
    </ligand>
</feature>
<dbReference type="PIRSF" id="PIRSF004911">
    <property type="entry name" value="DUF160"/>
    <property type="match status" value="1"/>
</dbReference>
<dbReference type="InterPro" id="IPR013785">
    <property type="entry name" value="Aldolase_TIM"/>
</dbReference>
<dbReference type="InterPro" id="IPR007197">
    <property type="entry name" value="rSAM"/>
</dbReference>
<dbReference type="GO" id="GO:0016853">
    <property type="term" value="F:isomerase activity"/>
    <property type="evidence" value="ECO:0007669"/>
    <property type="project" value="UniProtKB-KW"/>
</dbReference>
<dbReference type="AlphaFoldDB" id="A0A512HBB5"/>
<dbReference type="PROSITE" id="PS51918">
    <property type="entry name" value="RADICAL_SAM"/>
    <property type="match status" value="1"/>
</dbReference>
<sequence length="379" mass="41571">MHTETYRRIPGWETLPLSTWQDWHWQMANRVTDVDHLADLLGLDPAQRTGALGATRALKMALSPYLVDRLRHAPEPDRTILARQFVPQGAEVDSAAHPGLFEAVNAEDAYSPVPGLIHRYPTKVLLFPANFCAATCRYCFRRAMDRTQDQALGAADLEAALAYIAANPGIDEVILSGGDPLVLGEGRIEALLTRLAAIPHVTLVRFHTRMPVVLPFRITPALVAVLAAFKERLAPHVVIHVDSAVELTPEARRAIAALVDNGIPCLGACPLLKGINDTAESLGTLWSRLVRLRVKPYYLYHPDLVSGLRHFLVPLDEGVALVRSLYDRVSGLAMPLYCLDTAEGGGHVLVGPSYVEKVADGVFRVTNFEGESFTYHEAV</sequence>
<comment type="cofactor">
    <cofactor evidence="1">
        <name>pyridoxal 5'-phosphate</name>
        <dbReference type="ChEBI" id="CHEBI:597326"/>
    </cofactor>
</comment>
<evidence type="ECO:0000313" key="13">
    <source>
        <dbReference type="EMBL" id="GEO82680.1"/>
    </source>
</evidence>
<keyword evidence="14" id="KW-1185">Reference proteome</keyword>
<evidence type="ECO:0000256" key="11">
    <source>
        <dbReference type="PIRSR" id="PIRSR004911-1"/>
    </source>
</evidence>
<keyword evidence="10" id="KW-0413">Isomerase</keyword>
<evidence type="ECO:0000256" key="8">
    <source>
        <dbReference type="ARBA" id="ARBA00023004"/>
    </source>
</evidence>
<dbReference type="Gene3D" id="6.10.140.1170">
    <property type="match status" value="1"/>
</dbReference>
<dbReference type="OrthoDB" id="9768064at2"/>
<comment type="similarity">
    <text evidence="3">Belongs to the radical SAM superfamily. KamA family.</text>
</comment>
<dbReference type="PANTHER" id="PTHR30538">
    <property type="entry name" value="LYSINE 2,3-AMINOMUTASE-RELATED"/>
    <property type="match status" value="1"/>
</dbReference>
<feature type="binding site" evidence="11">
    <location>
        <position position="136"/>
    </location>
    <ligand>
        <name>[4Fe-4S] cluster</name>
        <dbReference type="ChEBI" id="CHEBI:49883"/>
        <note>4Fe-4S-S-AdoMet</note>
    </ligand>
</feature>
<keyword evidence="4 11" id="KW-0004">4Fe-4S</keyword>
<dbReference type="NCBIfam" id="TIGR00238">
    <property type="entry name" value="KamA family radical SAM protein"/>
    <property type="match status" value="1"/>
</dbReference>
<protein>
    <submittedName>
        <fullName evidence="13">Lysine 2,3-aminomutase</fullName>
    </submittedName>
</protein>
<keyword evidence="7" id="KW-0663">Pyridoxal phosphate</keyword>
<evidence type="ECO:0000256" key="1">
    <source>
        <dbReference type="ARBA" id="ARBA00001933"/>
    </source>
</evidence>
<dbReference type="GO" id="GO:0051539">
    <property type="term" value="F:4 iron, 4 sulfur cluster binding"/>
    <property type="evidence" value="ECO:0007669"/>
    <property type="project" value="UniProtKB-KW"/>
</dbReference>
<dbReference type="Proteomes" id="UP000321567">
    <property type="component" value="Unassembled WGS sequence"/>
</dbReference>
<keyword evidence="8" id="KW-0408">Iron</keyword>
<evidence type="ECO:0000256" key="3">
    <source>
        <dbReference type="ARBA" id="ARBA00008703"/>
    </source>
</evidence>
<evidence type="ECO:0000259" key="12">
    <source>
        <dbReference type="PROSITE" id="PS51918"/>
    </source>
</evidence>
<evidence type="ECO:0000313" key="14">
    <source>
        <dbReference type="Proteomes" id="UP000321567"/>
    </source>
</evidence>
<dbReference type="SFLD" id="SFLDS00029">
    <property type="entry name" value="Radical_SAM"/>
    <property type="match status" value="1"/>
</dbReference>
<dbReference type="RefSeq" id="WP_147164707.1">
    <property type="nucleotide sequence ID" value="NZ_BJZO01000097.1"/>
</dbReference>
<dbReference type="Gene3D" id="3.20.20.70">
    <property type="entry name" value="Aldolase class I"/>
    <property type="match status" value="1"/>
</dbReference>
<keyword evidence="5" id="KW-0949">S-adenosyl-L-methionine</keyword>